<dbReference type="InterPro" id="IPR007372">
    <property type="entry name" value="Lipid/polyisoprenoid-bd_YceI"/>
</dbReference>
<dbReference type="SUPFAM" id="SSF101874">
    <property type="entry name" value="YceI-like"/>
    <property type="match status" value="1"/>
</dbReference>
<keyword evidence="1" id="KW-0732">Signal</keyword>
<organism evidence="3 4">
    <name type="scientific">Flavobacterium psychrotolerans</name>
    <dbReference type="NCBI Taxonomy" id="2169410"/>
    <lineage>
        <taxon>Bacteria</taxon>
        <taxon>Pseudomonadati</taxon>
        <taxon>Bacteroidota</taxon>
        <taxon>Flavobacteriia</taxon>
        <taxon>Flavobacteriales</taxon>
        <taxon>Flavobacteriaceae</taxon>
        <taxon>Flavobacterium</taxon>
    </lineage>
</organism>
<dbReference type="RefSeq" id="WP_116725927.1">
    <property type="nucleotide sequence ID" value="NZ_QCZI01000026.1"/>
</dbReference>
<reference evidence="3 4" key="1">
    <citation type="submission" date="2018-04" db="EMBL/GenBank/DDBJ databases">
        <title>Flavobacterium sp. nov., isolated from glacier ice.</title>
        <authorList>
            <person name="Liu Q."/>
            <person name="Xin Y.-H."/>
        </authorList>
    </citation>
    <scope>NUCLEOTIDE SEQUENCE [LARGE SCALE GENOMIC DNA]</scope>
    <source>
        <strain evidence="3 4">RB1R5</strain>
    </source>
</reference>
<sequence length="185" mass="20518">MKKIVFVMLVLFAATTISAQTRKMNIQKSVITWTGKKVTGEHVGTITIKEGALIFKNGKVVGGSFVADMTTLNNIDQSGKDKLKLEGHLKSSDFFNVEAFNTSLLVFKSIAEKEKNHYAVTADLTIKGITNPVKFDLMTKENSAVAKLTVDRTKYGIQYGSGSFFDDLGDRTIYDNFELNVDLKF</sequence>
<dbReference type="InterPro" id="IPR036761">
    <property type="entry name" value="TTHA0802/YceI-like_sf"/>
</dbReference>
<name>A0A2U1JFM1_9FLAO</name>
<dbReference type="OrthoDB" id="951410at2"/>
<proteinExistence type="predicted"/>
<feature type="signal peptide" evidence="1">
    <location>
        <begin position="1"/>
        <end position="19"/>
    </location>
</feature>
<dbReference type="Proteomes" id="UP000245449">
    <property type="component" value="Unassembled WGS sequence"/>
</dbReference>
<comment type="caution">
    <text evidence="3">The sequence shown here is derived from an EMBL/GenBank/DDBJ whole genome shotgun (WGS) entry which is preliminary data.</text>
</comment>
<gene>
    <name evidence="3" type="ORF">DB895_13670</name>
</gene>
<evidence type="ECO:0000313" key="4">
    <source>
        <dbReference type="Proteomes" id="UP000245449"/>
    </source>
</evidence>
<dbReference type="PANTHER" id="PTHR34406">
    <property type="entry name" value="PROTEIN YCEI"/>
    <property type="match status" value="1"/>
</dbReference>
<accession>A0A2U1JFM1</accession>
<dbReference type="Pfam" id="PF04264">
    <property type="entry name" value="YceI"/>
    <property type="match status" value="1"/>
</dbReference>
<dbReference type="SMART" id="SM00867">
    <property type="entry name" value="YceI"/>
    <property type="match status" value="1"/>
</dbReference>
<dbReference type="Gene3D" id="2.40.128.110">
    <property type="entry name" value="Lipid/polyisoprenoid-binding, YceI-like"/>
    <property type="match status" value="1"/>
</dbReference>
<protein>
    <submittedName>
        <fullName evidence="3">YceI family protein</fullName>
    </submittedName>
</protein>
<keyword evidence="4" id="KW-1185">Reference proteome</keyword>
<dbReference type="PANTHER" id="PTHR34406:SF1">
    <property type="entry name" value="PROTEIN YCEI"/>
    <property type="match status" value="1"/>
</dbReference>
<evidence type="ECO:0000259" key="2">
    <source>
        <dbReference type="SMART" id="SM00867"/>
    </source>
</evidence>
<dbReference type="AlphaFoldDB" id="A0A2U1JFM1"/>
<evidence type="ECO:0000313" key="3">
    <source>
        <dbReference type="EMBL" id="PWA03901.1"/>
    </source>
</evidence>
<feature type="chain" id="PRO_5015737602" evidence="1">
    <location>
        <begin position="20"/>
        <end position="185"/>
    </location>
</feature>
<feature type="domain" description="Lipid/polyisoprenoid-binding YceI-like" evidence="2">
    <location>
        <begin position="23"/>
        <end position="184"/>
    </location>
</feature>
<dbReference type="EMBL" id="QCZI01000026">
    <property type="protein sequence ID" value="PWA03901.1"/>
    <property type="molecule type" value="Genomic_DNA"/>
</dbReference>
<evidence type="ECO:0000256" key="1">
    <source>
        <dbReference type="SAM" id="SignalP"/>
    </source>
</evidence>